<protein>
    <recommendedName>
        <fullName evidence="4">Secreted protein</fullName>
    </recommendedName>
</protein>
<feature type="signal peptide" evidence="1">
    <location>
        <begin position="1"/>
        <end position="33"/>
    </location>
</feature>
<accession>A0A7J8HSW0</accession>
<sequence length="121" mass="13065">MVFLFVCLIFNEPENIYPAFLLCLCALVGKCACTPDERVCEGSGKWPGLGARFCSFVCVCVCVCVLSETLGGGFHVPSRPERGKDGDVREGRRSRAGIFPSLLSSTECFQRPLQPCPAGLA</sequence>
<keyword evidence="3" id="KW-1185">Reference proteome</keyword>
<dbReference type="Proteomes" id="UP000593571">
    <property type="component" value="Unassembled WGS sequence"/>
</dbReference>
<reference evidence="2 3" key="1">
    <citation type="journal article" date="2020" name="Nature">
        <title>Six reference-quality genomes reveal evolution of bat adaptations.</title>
        <authorList>
            <person name="Jebb D."/>
            <person name="Huang Z."/>
            <person name="Pippel M."/>
            <person name="Hughes G.M."/>
            <person name="Lavrichenko K."/>
            <person name="Devanna P."/>
            <person name="Winkler S."/>
            <person name="Jermiin L.S."/>
            <person name="Skirmuntt E.C."/>
            <person name="Katzourakis A."/>
            <person name="Burkitt-Gray L."/>
            <person name="Ray D.A."/>
            <person name="Sullivan K.A.M."/>
            <person name="Roscito J.G."/>
            <person name="Kirilenko B.M."/>
            <person name="Davalos L.M."/>
            <person name="Corthals A.P."/>
            <person name="Power M.L."/>
            <person name="Jones G."/>
            <person name="Ransome R.D."/>
            <person name="Dechmann D.K.N."/>
            <person name="Locatelli A.G."/>
            <person name="Puechmaille S.J."/>
            <person name="Fedrigo O."/>
            <person name="Jarvis E.D."/>
            <person name="Hiller M."/>
            <person name="Vernes S.C."/>
            <person name="Myers E.W."/>
            <person name="Teeling E.C."/>
        </authorList>
    </citation>
    <scope>NUCLEOTIDE SEQUENCE [LARGE SCALE GENOMIC DNA]</scope>
    <source>
        <strain evidence="2">MRouAeg1</strain>
        <tissue evidence="2">Muscle</tissue>
    </source>
</reference>
<evidence type="ECO:0000256" key="1">
    <source>
        <dbReference type="SAM" id="SignalP"/>
    </source>
</evidence>
<name>A0A7J8HSW0_ROUAE</name>
<evidence type="ECO:0008006" key="4">
    <source>
        <dbReference type="Google" id="ProtNLM"/>
    </source>
</evidence>
<evidence type="ECO:0000313" key="3">
    <source>
        <dbReference type="Proteomes" id="UP000593571"/>
    </source>
</evidence>
<organism evidence="2 3">
    <name type="scientific">Rousettus aegyptiacus</name>
    <name type="common">Egyptian fruit bat</name>
    <name type="synonym">Pteropus aegyptiacus</name>
    <dbReference type="NCBI Taxonomy" id="9407"/>
    <lineage>
        <taxon>Eukaryota</taxon>
        <taxon>Metazoa</taxon>
        <taxon>Chordata</taxon>
        <taxon>Craniata</taxon>
        <taxon>Vertebrata</taxon>
        <taxon>Euteleostomi</taxon>
        <taxon>Mammalia</taxon>
        <taxon>Eutheria</taxon>
        <taxon>Laurasiatheria</taxon>
        <taxon>Chiroptera</taxon>
        <taxon>Yinpterochiroptera</taxon>
        <taxon>Pteropodoidea</taxon>
        <taxon>Pteropodidae</taxon>
        <taxon>Rousettinae</taxon>
        <taxon>Rousettus</taxon>
    </lineage>
</organism>
<comment type="caution">
    <text evidence="2">The sequence shown here is derived from an EMBL/GenBank/DDBJ whole genome shotgun (WGS) entry which is preliminary data.</text>
</comment>
<proteinExistence type="predicted"/>
<evidence type="ECO:0000313" key="2">
    <source>
        <dbReference type="EMBL" id="KAF6474995.1"/>
    </source>
</evidence>
<keyword evidence="1" id="KW-0732">Signal</keyword>
<feature type="chain" id="PRO_5029509487" description="Secreted protein" evidence="1">
    <location>
        <begin position="34"/>
        <end position="121"/>
    </location>
</feature>
<dbReference type="EMBL" id="JACASE010000004">
    <property type="protein sequence ID" value="KAF6474995.1"/>
    <property type="molecule type" value="Genomic_DNA"/>
</dbReference>
<gene>
    <name evidence="2" type="ORF">HJG63_011093</name>
</gene>
<dbReference type="AlphaFoldDB" id="A0A7J8HSW0"/>